<evidence type="ECO:0000256" key="1">
    <source>
        <dbReference type="ARBA" id="ARBA00004651"/>
    </source>
</evidence>
<evidence type="ECO:0000313" key="9">
    <source>
        <dbReference type="Proteomes" id="UP000319722"/>
    </source>
</evidence>
<keyword evidence="8" id="KW-0282">Flagellum</keyword>
<dbReference type="AlphaFoldDB" id="A0A561C3J7"/>
<feature type="transmembrane region" description="Helical" evidence="7">
    <location>
        <begin position="210"/>
        <end position="230"/>
    </location>
</feature>
<comment type="caution">
    <text evidence="8">The sequence shown here is derived from an EMBL/GenBank/DDBJ whole genome shotgun (WGS) entry which is preliminary data.</text>
</comment>
<dbReference type="PRINTS" id="PR00953">
    <property type="entry name" value="TYPE3IMRPROT"/>
</dbReference>
<keyword evidence="8" id="KW-0969">Cilium</keyword>
<feature type="transmembrane region" description="Helical" evidence="7">
    <location>
        <begin position="125"/>
        <end position="144"/>
    </location>
</feature>
<evidence type="ECO:0000256" key="3">
    <source>
        <dbReference type="ARBA" id="ARBA00022475"/>
    </source>
</evidence>
<dbReference type="Pfam" id="PF01311">
    <property type="entry name" value="Bac_export_1"/>
    <property type="match status" value="1"/>
</dbReference>
<proteinExistence type="inferred from homology"/>
<organism evidence="8 9">
    <name type="scientific">Variovorax beijingensis</name>
    <dbReference type="NCBI Taxonomy" id="2496117"/>
    <lineage>
        <taxon>Bacteria</taxon>
        <taxon>Pseudomonadati</taxon>
        <taxon>Pseudomonadota</taxon>
        <taxon>Betaproteobacteria</taxon>
        <taxon>Burkholderiales</taxon>
        <taxon>Comamonadaceae</taxon>
        <taxon>Variovorax</taxon>
    </lineage>
</organism>
<evidence type="ECO:0000256" key="6">
    <source>
        <dbReference type="ARBA" id="ARBA00023136"/>
    </source>
</evidence>
<keyword evidence="3" id="KW-1003">Cell membrane</keyword>
<evidence type="ECO:0000256" key="7">
    <source>
        <dbReference type="SAM" id="Phobius"/>
    </source>
</evidence>
<keyword evidence="6 7" id="KW-0472">Membrane</keyword>
<evidence type="ECO:0000256" key="5">
    <source>
        <dbReference type="ARBA" id="ARBA00022989"/>
    </source>
</evidence>
<protein>
    <submittedName>
        <fullName evidence="8">Flagellar biosynthetic protein FliR</fullName>
    </submittedName>
</protein>
<dbReference type="EMBL" id="VIVL01000005">
    <property type="protein sequence ID" value="TWD85723.1"/>
    <property type="molecule type" value="Genomic_DNA"/>
</dbReference>
<dbReference type="InterPro" id="IPR002010">
    <property type="entry name" value="T3SS_IM_R"/>
</dbReference>
<keyword evidence="5 7" id="KW-1133">Transmembrane helix</keyword>
<dbReference type="GO" id="GO:0005886">
    <property type="term" value="C:plasma membrane"/>
    <property type="evidence" value="ECO:0007669"/>
    <property type="project" value="UniProtKB-SubCell"/>
</dbReference>
<keyword evidence="4 7" id="KW-0812">Transmembrane</keyword>
<accession>A0A561C3J7</accession>
<feature type="transmembrane region" description="Helical" evidence="7">
    <location>
        <begin position="176"/>
        <end position="198"/>
    </location>
</feature>
<dbReference type="PANTHER" id="PTHR30065:SF1">
    <property type="entry name" value="SURFACE PRESENTATION OF ANTIGENS PROTEIN SPAR"/>
    <property type="match status" value="1"/>
</dbReference>
<comment type="similarity">
    <text evidence="2">Belongs to the FliR/MopE/SpaR family.</text>
</comment>
<feature type="transmembrane region" description="Helical" evidence="7">
    <location>
        <begin position="67"/>
        <end position="92"/>
    </location>
</feature>
<dbReference type="Proteomes" id="UP000319722">
    <property type="component" value="Unassembled WGS sequence"/>
</dbReference>
<name>A0A561C3J7_9BURK</name>
<dbReference type="GO" id="GO:0006605">
    <property type="term" value="P:protein targeting"/>
    <property type="evidence" value="ECO:0007669"/>
    <property type="project" value="InterPro"/>
</dbReference>
<sequence length="269" mass="28571">MPEIGTAWLAFVGLLALRIAATFALTPVFYAVPLPVSVRMLLVVCLSVALASGLSAPASIWTGWDSFIFAAVAEFALGATLGLGILLAFGAFSVAGQLLDVQLGFGIAQIIDPVTARPAPILTSAFQYLAVLVFFLLNGHHALLRGIRYSVDRFPVGAPWSLMQAMEPLLKQATGLLSLGFALAAPVVFCILLVEFVLGVVGRNLPQMNMFTMGIPVKIVVGLVALSLWFSGIGGVMTRVYASIATTWDAIFIAATPLPANQLRREQVR</sequence>
<keyword evidence="8" id="KW-0966">Cell projection</keyword>
<reference evidence="8 9" key="1">
    <citation type="submission" date="2019-06" db="EMBL/GenBank/DDBJ databases">
        <title>Sorghum-associated microbial communities from plants grown in Nebraska, USA.</title>
        <authorList>
            <person name="Schachtman D."/>
        </authorList>
    </citation>
    <scope>NUCLEOTIDE SEQUENCE [LARGE SCALE GENOMIC DNA]</scope>
    <source>
        <strain evidence="8 9">T529</strain>
    </source>
</reference>
<gene>
    <name evidence="8" type="ORF">FB547_105235</name>
</gene>
<dbReference type="PANTHER" id="PTHR30065">
    <property type="entry name" value="FLAGELLAR BIOSYNTHETIC PROTEIN FLIR"/>
    <property type="match status" value="1"/>
</dbReference>
<comment type="subcellular location">
    <subcellularLocation>
        <location evidence="1">Cell membrane</location>
        <topology evidence="1">Multi-pass membrane protein</topology>
    </subcellularLocation>
</comment>
<evidence type="ECO:0000256" key="2">
    <source>
        <dbReference type="ARBA" id="ARBA00009772"/>
    </source>
</evidence>
<evidence type="ECO:0000313" key="8">
    <source>
        <dbReference type="EMBL" id="TWD85723.1"/>
    </source>
</evidence>
<evidence type="ECO:0000256" key="4">
    <source>
        <dbReference type="ARBA" id="ARBA00022692"/>
    </source>
</evidence>
<feature type="transmembrane region" description="Helical" evidence="7">
    <location>
        <begin position="40"/>
        <end position="60"/>
    </location>
</feature>